<proteinExistence type="predicted"/>
<name>A0A5M8R2A0_9BACT</name>
<accession>A0A5M8R2A0</accession>
<keyword evidence="2" id="KW-1185">Reference proteome</keyword>
<reference evidence="1 2" key="1">
    <citation type="submission" date="2019-05" db="EMBL/GenBank/DDBJ databases">
        <authorList>
            <person name="Qu J.-H."/>
        </authorList>
    </citation>
    <scope>NUCLEOTIDE SEQUENCE [LARGE SCALE GENOMIC DNA]</scope>
    <source>
        <strain evidence="1 2">NS28</strain>
    </source>
</reference>
<dbReference type="EMBL" id="VBSN01000013">
    <property type="protein sequence ID" value="KAA6441440.1"/>
    <property type="molecule type" value="Genomic_DNA"/>
</dbReference>
<evidence type="ECO:0000313" key="1">
    <source>
        <dbReference type="EMBL" id="KAA6441440.1"/>
    </source>
</evidence>
<organism evidence="1 2">
    <name type="scientific">Dyadobacter flavalbus</name>
    <dbReference type="NCBI Taxonomy" id="2579942"/>
    <lineage>
        <taxon>Bacteria</taxon>
        <taxon>Pseudomonadati</taxon>
        <taxon>Bacteroidota</taxon>
        <taxon>Cytophagia</taxon>
        <taxon>Cytophagales</taxon>
        <taxon>Spirosomataceae</taxon>
        <taxon>Dyadobacter</taxon>
    </lineage>
</organism>
<dbReference type="Proteomes" id="UP000323994">
    <property type="component" value="Unassembled WGS sequence"/>
</dbReference>
<dbReference type="AlphaFoldDB" id="A0A5M8R2A0"/>
<dbReference type="RefSeq" id="WP_139010360.1">
    <property type="nucleotide sequence ID" value="NZ_VBSN01000013.1"/>
</dbReference>
<gene>
    <name evidence="1" type="ORF">FEM33_01525</name>
</gene>
<evidence type="ECO:0000313" key="2">
    <source>
        <dbReference type="Proteomes" id="UP000323994"/>
    </source>
</evidence>
<comment type="caution">
    <text evidence="1">The sequence shown here is derived from an EMBL/GenBank/DDBJ whole genome shotgun (WGS) entry which is preliminary data.</text>
</comment>
<sequence length="91" mass="10597">MAEVKKQVYAAPKKPIPIQIRLALSMLYQVKDMLEIKKWMSTQDIFEAHSKIFRRISASIQHDYNYAISVQQQLNAIELLMAGFNKDDILK</sequence>
<protein>
    <submittedName>
        <fullName evidence="1">Uncharacterized protein</fullName>
    </submittedName>
</protein>